<proteinExistence type="predicted"/>
<protein>
    <submittedName>
        <fullName evidence="1">Uncharacterized protein</fullName>
    </submittedName>
</protein>
<evidence type="ECO:0000313" key="1">
    <source>
        <dbReference type="EMBL" id="CAE2191366.1"/>
    </source>
</evidence>
<organism evidence="1">
    <name type="scientific">Guillardia theta</name>
    <name type="common">Cryptophyte</name>
    <name type="synonym">Cryptomonas phi</name>
    <dbReference type="NCBI Taxonomy" id="55529"/>
    <lineage>
        <taxon>Eukaryota</taxon>
        <taxon>Cryptophyceae</taxon>
        <taxon>Pyrenomonadales</taxon>
        <taxon>Geminigeraceae</taxon>
        <taxon>Guillardia</taxon>
    </lineage>
</organism>
<gene>
    <name evidence="1" type="ORF">GTHE00462_LOCUS677</name>
</gene>
<dbReference type="EMBL" id="HBKN01000811">
    <property type="protein sequence ID" value="CAE2191366.1"/>
    <property type="molecule type" value="Transcribed_RNA"/>
</dbReference>
<dbReference type="AlphaFoldDB" id="A0A7S4H8M8"/>
<name>A0A7S4H8M8_GUITH</name>
<reference evidence="1" key="1">
    <citation type="submission" date="2021-01" db="EMBL/GenBank/DDBJ databases">
        <authorList>
            <person name="Corre E."/>
            <person name="Pelletier E."/>
            <person name="Niang G."/>
            <person name="Scheremetjew M."/>
            <person name="Finn R."/>
            <person name="Kale V."/>
            <person name="Holt S."/>
            <person name="Cochrane G."/>
            <person name="Meng A."/>
            <person name="Brown T."/>
            <person name="Cohen L."/>
        </authorList>
    </citation>
    <scope>NUCLEOTIDE SEQUENCE</scope>
    <source>
        <strain evidence="1">CCMP 2712</strain>
    </source>
</reference>
<accession>A0A7S4H8M8</accession>
<sequence>MTFLPSLMDYSHVDKTLGQAKIPEDLLWRIRSVDTFTSYDFQLDGVKAVMEDGSHAENPEPEQPTFEWRRFATPSVGLRWKKVPLLDPSEAYYHELDPDTVNMQKRLTMRAFKAYGGSEFLQEEEFLVSDSKKQSIQTTAAERTRVPREFSEKVEAVKEIQALVRCVVNPPRPPELALICCCCPSGGSSCCSSTPGTTWLASPSMLPSRRRTSA</sequence>